<reference evidence="2 3" key="1">
    <citation type="journal article" date="2014" name="Nat. Commun.">
        <title>Klebsormidium flaccidum genome reveals primary factors for plant terrestrial adaptation.</title>
        <authorList>
            <person name="Hori K."/>
            <person name="Maruyama F."/>
            <person name="Fujisawa T."/>
            <person name="Togashi T."/>
            <person name="Yamamoto N."/>
            <person name="Seo M."/>
            <person name="Sato S."/>
            <person name="Yamada T."/>
            <person name="Mori H."/>
            <person name="Tajima N."/>
            <person name="Moriyama T."/>
            <person name="Ikeuchi M."/>
            <person name="Watanabe M."/>
            <person name="Wada H."/>
            <person name="Kobayashi K."/>
            <person name="Saito M."/>
            <person name="Masuda T."/>
            <person name="Sasaki-Sekimoto Y."/>
            <person name="Mashiguchi K."/>
            <person name="Awai K."/>
            <person name="Shimojima M."/>
            <person name="Masuda S."/>
            <person name="Iwai M."/>
            <person name="Nobusawa T."/>
            <person name="Narise T."/>
            <person name="Kondo S."/>
            <person name="Saito H."/>
            <person name="Sato R."/>
            <person name="Murakawa M."/>
            <person name="Ihara Y."/>
            <person name="Oshima-Yamada Y."/>
            <person name="Ohtaka K."/>
            <person name="Satoh M."/>
            <person name="Sonobe K."/>
            <person name="Ishii M."/>
            <person name="Ohtani R."/>
            <person name="Kanamori-Sato M."/>
            <person name="Honoki R."/>
            <person name="Miyazaki D."/>
            <person name="Mochizuki H."/>
            <person name="Umetsu J."/>
            <person name="Higashi K."/>
            <person name="Shibata D."/>
            <person name="Kamiya Y."/>
            <person name="Sato N."/>
            <person name="Nakamura Y."/>
            <person name="Tabata S."/>
            <person name="Ida S."/>
            <person name="Kurokawa K."/>
            <person name="Ohta H."/>
        </authorList>
    </citation>
    <scope>NUCLEOTIDE SEQUENCE [LARGE SCALE GENOMIC DNA]</scope>
    <source>
        <strain evidence="2 3">NIES-2285</strain>
    </source>
</reference>
<keyword evidence="3" id="KW-1185">Reference proteome</keyword>
<gene>
    <name evidence="2" type="ORF">KFL_000580130</name>
</gene>
<organism evidence="2 3">
    <name type="scientific">Klebsormidium nitens</name>
    <name type="common">Green alga</name>
    <name type="synonym">Ulothrix nitens</name>
    <dbReference type="NCBI Taxonomy" id="105231"/>
    <lineage>
        <taxon>Eukaryota</taxon>
        <taxon>Viridiplantae</taxon>
        <taxon>Streptophyta</taxon>
        <taxon>Klebsormidiophyceae</taxon>
        <taxon>Klebsormidiales</taxon>
        <taxon>Klebsormidiaceae</taxon>
        <taxon>Klebsormidium</taxon>
    </lineage>
</organism>
<protein>
    <submittedName>
        <fullName evidence="2">Uncharacterized protein</fullName>
    </submittedName>
</protein>
<dbReference type="AlphaFoldDB" id="A0A1Y1HTW0"/>
<evidence type="ECO:0000313" key="2">
    <source>
        <dbReference type="EMBL" id="GAQ80619.1"/>
    </source>
</evidence>
<dbReference type="Proteomes" id="UP000054558">
    <property type="component" value="Unassembled WGS sequence"/>
</dbReference>
<sequence>MAQAGVAGVGLKLSGVLSSTAHSQSTGRQQSDLCCKALPLWGGFAKAKPNQTSSTWEQHSWVGRGFSSAVRASRDSEGGKKREESPGGRSRYPDSLRDPSNRGAALEGEENVERSLDRIETAAKASIDKLRHIIYKLRTQAPEATSTEISTVSGDLLMGSAKFAGRDEEIFIKQDFEVELGSFGGETSGDESDSPDAEAFVHHDALTCTQTSVRIDEATGTAVVSVTATVRGGDIIDQSSYTEKSVALAARALARTCLALDEKAQAALAGGQSVLKTLPKLDRKPHELLTEVLQDGQIVRFAPLVEAGSSPFRHKYEVELEIPQWSKANAVFIPFVPGDAFLRWRRAPAEWVAYQMNLLLGLDIVPPAAIRTNVQLGEEKYDLGVMVAAVSGLRPLSSIPTRKWGVPSPVAFVTSAHVLDALLGGAPRQPHEFKAGNHWSLQGGLKPVVWEHPMGPGRGALHSMWSHRGERKGVKSIPATTLARLKELSPSVLFEQLGGAVTSDETELILERRDQIVAYFDAMAKRHGGEAVLV</sequence>
<dbReference type="OrthoDB" id="2018279at2759"/>
<evidence type="ECO:0000256" key="1">
    <source>
        <dbReference type="SAM" id="MobiDB-lite"/>
    </source>
</evidence>
<dbReference type="EMBL" id="DF237007">
    <property type="protein sequence ID" value="GAQ80619.1"/>
    <property type="molecule type" value="Genomic_DNA"/>
</dbReference>
<accession>A0A1Y1HTW0</accession>
<dbReference type="OMA" id="HRAGMEY"/>
<feature type="compositionally biased region" description="Basic and acidic residues" evidence="1">
    <location>
        <begin position="72"/>
        <end position="100"/>
    </location>
</feature>
<feature type="region of interest" description="Disordered" evidence="1">
    <location>
        <begin position="67"/>
        <end position="113"/>
    </location>
</feature>
<proteinExistence type="predicted"/>
<evidence type="ECO:0000313" key="3">
    <source>
        <dbReference type="Proteomes" id="UP000054558"/>
    </source>
</evidence>
<name>A0A1Y1HTW0_KLENI</name>